<accession>A0A0S4XPW3</accession>
<dbReference type="AlphaFoldDB" id="A0A0S4XPW3"/>
<evidence type="ECO:0000313" key="1">
    <source>
        <dbReference type="EMBL" id="CUV66347.1"/>
    </source>
</evidence>
<dbReference type="SUPFAM" id="SSF53756">
    <property type="entry name" value="UDP-Glycosyltransferase/glycogen phosphorylase"/>
    <property type="match status" value="1"/>
</dbReference>
<dbReference type="InterPro" id="IPR009367">
    <property type="entry name" value="Elm1-like"/>
</dbReference>
<dbReference type="Pfam" id="PF06258">
    <property type="entry name" value="Mito_fiss_Elm1"/>
    <property type="match status" value="1"/>
</dbReference>
<organism evidence="1">
    <name type="scientific">Sulfurovum sp. enrichment culture clone C5</name>
    <dbReference type="NCBI Taxonomy" id="497650"/>
    <lineage>
        <taxon>Bacteria</taxon>
        <taxon>Pseudomonadati</taxon>
        <taxon>Campylobacterota</taxon>
        <taxon>Epsilonproteobacteria</taxon>
        <taxon>Campylobacterales</taxon>
        <taxon>Sulfurovaceae</taxon>
        <taxon>Sulfurovum</taxon>
        <taxon>environmental samples</taxon>
    </lineage>
</organism>
<protein>
    <submittedName>
        <fullName evidence="1">Uncharacterized protein</fullName>
    </submittedName>
</protein>
<proteinExistence type="predicted"/>
<dbReference type="EMBL" id="FAXN01000083">
    <property type="protein sequence ID" value="CUV66347.1"/>
    <property type="molecule type" value="Genomic_DNA"/>
</dbReference>
<name>A0A0S4XPW3_9BACT</name>
<sequence length="342" mass="40133">MKKILIITDNKPGHESIPYGIVDYFKKYDDIEVVKLNIVLRFGFMKFLLKSLLKKKFFLNNMSIRLIRIFYKFPTDINLSNIDLIISSGGNTSFINAMLAKLYKIPNVLCTYLRGLDNTLFDYVLTINPNDTYDNNLFFDLLPVRVSKDKDKISKFGEKLFLKDKSVWSILIGGSTKEYPFDDSEIIFIVQKILEKAKQENKNILFTTSRRTGLGLENKLLKLIGKYDNVLYSVFYNIKPERIMPLYLYNSDVVFVTEDSGAMITESIYAQKPTITIKKKQVDPKKRYKYNDYIDNLVNMNYIKSYSIDKMENLDIDKLNFQFYDISKNEENFSKIYNLMEE</sequence>
<gene>
    <name evidence="1" type="ORF">BN3087_790004</name>
</gene>
<reference evidence="1" key="1">
    <citation type="submission" date="2015-11" db="EMBL/GenBank/DDBJ databases">
        <authorList>
            <person name="Zhang Y."/>
            <person name="Guo Z."/>
        </authorList>
    </citation>
    <scope>NUCLEOTIDE SEQUENCE</scope>
    <source>
        <strain evidence="1">BN30871</strain>
    </source>
</reference>